<keyword evidence="2 7" id="KW-0349">Heme</keyword>
<evidence type="ECO:0000313" key="10">
    <source>
        <dbReference type="Proteomes" id="UP000034166"/>
    </source>
</evidence>
<dbReference type="AlphaFoldDB" id="A0A0M2STI0"/>
<dbReference type="PATRIC" id="fig|1408103.3.peg.2683"/>
<dbReference type="Pfam" id="PF00067">
    <property type="entry name" value="p450"/>
    <property type="match status" value="1"/>
</dbReference>
<dbReference type="PRINTS" id="PR00385">
    <property type="entry name" value="P450"/>
</dbReference>
<comment type="cofactor">
    <cofactor evidence="7">
        <name>heme</name>
        <dbReference type="ChEBI" id="CHEBI:30413"/>
    </cofactor>
</comment>
<evidence type="ECO:0000256" key="6">
    <source>
        <dbReference type="ARBA" id="ARBA00023033"/>
    </source>
</evidence>
<keyword evidence="10" id="KW-1185">Reference proteome</keyword>
<keyword evidence="6 8" id="KW-0503">Monooxygenase</keyword>
<dbReference type="PROSITE" id="PS00086">
    <property type="entry name" value="CYTOCHROME_P450"/>
    <property type="match status" value="1"/>
</dbReference>
<dbReference type="OrthoDB" id="9789468at2"/>
<dbReference type="InterPro" id="IPR050196">
    <property type="entry name" value="Cytochrome_P450_Monoox"/>
</dbReference>
<organism evidence="9 10">
    <name type="scientific">Mesobacillus campisalis</name>
    <dbReference type="NCBI Taxonomy" id="1408103"/>
    <lineage>
        <taxon>Bacteria</taxon>
        <taxon>Bacillati</taxon>
        <taxon>Bacillota</taxon>
        <taxon>Bacilli</taxon>
        <taxon>Bacillales</taxon>
        <taxon>Bacillaceae</taxon>
        <taxon>Mesobacillus</taxon>
    </lineage>
</organism>
<feature type="binding site" description="axial binding residue" evidence="7">
    <location>
        <position position="397"/>
    </location>
    <ligand>
        <name>heme</name>
        <dbReference type="ChEBI" id="CHEBI:30413"/>
    </ligand>
    <ligandPart>
        <name>Fe</name>
        <dbReference type="ChEBI" id="CHEBI:18248"/>
    </ligandPart>
</feature>
<dbReference type="EMBL" id="LAYY01000011">
    <property type="protein sequence ID" value="KKK37879.1"/>
    <property type="molecule type" value="Genomic_DNA"/>
</dbReference>
<dbReference type="GO" id="GO:0005506">
    <property type="term" value="F:iron ion binding"/>
    <property type="evidence" value="ECO:0007669"/>
    <property type="project" value="InterPro"/>
</dbReference>
<dbReference type="PRINTS" id="PR00463">
    <property type="entry name" value="EP450I"/>
</dbReference>
<dbReference type="GO" id="GO:0020037">
    <property type="term" value="F:heme binding"/>
    <property type="evidence" value="ECO:0007669"/>
    <property type="project" value="InterPro"/>
</dbReference>
<evidence type="ECO:0000256" key="7">
    <source>
        <dbReference type="PIRSR" id="PIRSR602401-1"/>
    </source>
</evidence>
<dbReference type="RefSeq" id="WP_046524001.1">
    <property type="nucleotide sequence ID" value="NZ_LAYY01000011.1"/>
</dbReference>
<keyword evidence="5 7" id="KW-0408">Iron</keyword>
<dbReference type="InterPro" id="IPR036396">
    <property type="entry name" value="Cyt_P450_sf"/>
</dbReference>
<proteinExistence type="inferred from homology"/>
<name>A0A0M2STI0_9BACI</name>
<accession>A0A0M2STI0</accession>
<evidence type="ECO:0000256" key="2">
    <source>
        <dbReference type="ARBA" id="ARBA00022617"/>
    </source>
</evidence>
<gene>
    <name evidence="9" type="ORF">WQ57_11935</name>
</gene>
<dbReference type="Proteomes" id="UP000034166">
    <property type="component" value="Unassembled WGS sequence"/>
</dbReference>
<comment type="caution">
    <text evidence="9">The sequence shown here is derived from an EMBL/GenBank/DDBJ whole genome shotgun (WGS) entry which is preliminary data.</text>
</comment>
<protein>
    <submittedName>
        <fullName evidence="9">Cytochrome P450</fullName>
    </submittedName>
</protein>
<dbReference type="GO" id="GO:0016705">
    <property type="term" value="F:oxidoreductase activity, acting on paired donors, with incorporation or reduction of molecular oxygen"/>
    <property type="evidence" value="ECO:0007669"/>
    <property type="project" value="InterPro"/>
</dbReference>
<comment type="similarity">
    <text evidence="1 8">Belongs to the cytochrome P450 family.</text>
</comment>
<keyword evidence="4 8" id="KW-0560">Oxidoreductase</keyword>
<dbReference type="PANTHER" id="PTHR24291:SF50">
    <property type="entry name" value="BIFUNCTIONAL ALBAFLAVENONE MONOOXYGENASE_TERPENE SYNTHASE"/>
    <property type="match status" value="1"/>
</dbReference>
<dbReference type="Gene3D" id="1.10.630.10">
    <property type="entry name" value="Cytochrome P450"/>
    <property type="match status" value="1"/>
</dbReference>
<dbReference type="CDD" id="cd20620">
    <property type="entry name" value="CYP132-like"/>
    <property type="match status" value="1"/>
</dbReference>
<evidence type="ECO:0000256" key="1">
    <source>
        <dbReference type="ARBA" id="ARBA00010617"/>
    </source>
</evidence>
<reference evidence="9 10" key="1">
    <citation type="submission" date="2015-04" db="EMBL/GenBank/DDBJ databases">
        <title>Taxonomic description and genome sequence of Bacillus campisalis sp. nov., a novel member of the genus Bacillus isolated from solar saltern.</title>
        <authorList>
            <person name="Mathan Kumar R."/>
            <person name="Kaur G."/>
            <person name="Kumar A."/>
            <person name="Singh N.K."/>
            <person name="Kaur N."/>
            <person name="Kumar N."/>
            <person name="Mayilraj S."/>
        </authorList>
    </citation>
    <scope>NUCLEOTIDE SEQUENCE [LARGE SCALE GENOMIC DNA]</scope>
    <source>
        <strain evidence="9 10">SA2-6</strain>
    </source>
</reference>
<evidence type="ECO:0000313" key="9">
    <source>
        <dbReference type="EMBL" id="KKK37879.1"/>
    </source>
</evidence>
<dbReference type="InterPro" id="IPR002401">
    <property type="entry name" value="Cyt_P450_E_grp-I"/>
</dbReference>
<evidence type="ECO:0000256" key="3">
    <source>
        <dbReference type="ARBA" id="ARBA00022723"/>
    </source>
</evidence>
<dbReference type="InterPro" id="IPR017972">
    <property type="entry name" value="Cyt_P450_CS"/>
</dbReference>
<sequence length="453" mass="51869">MGTSDRYKSPSGPKGKMFTGHLAEFQSDPLAFLSQLSKEHGPVASFRLGPFQRVKLVSDPELIKEILVTKQKSFIKSRDLRVLKSLVGEGLLTSEKEIHMRQRRLIQPAFKKSHIAGYAQDMIDTSISYLADWEHGQTRMVSEDMMNITLGIISKTMFGMEFNEGYERIGEPLEKCMKLAVRRMRSAVPLPLWLPTKKNMEFKEAVKTLDEVLFNIIEGRREDSTEHHDLLGILMAARDESDGQGMTDSQLRDELMTIFLAGHETTANALAWTLFLLSQNPEAEKKLHQELDQVIGNRNPNPEDFMKLSYTQNIIWESLRLYPPAYVIGRDAIEDVVIGDYLVKKGEMVMMSQYVMHRDPAYFEQPESFLPERFENNYMKTLPPYAFFPFGGGPRVCIGNHFALMEAVLVLACIARRWRVRLAPGHHTVRPQPLITMRPKQGLLMVIEEHKNL</sequence>
<evidence type="ECO:0000256" key="8">
    <source>
        <dbReference type="RuleBase" id="RU000461"/>
    </source>
</evidence>
<dbReference type="SUPFAM" id="SSF48264">
    <property type="entry name" value="Cytochrome P450"/>
    <property type="match status" value="1"/>
</dbReference>
<keyword evidence="3 7" id="KW-0479">Metal-binding</keyword>
<dbReference type="GO" id="GO:0004497">
    <property type="term" value="F:monooxygenase activity"/>
    <property type="evidence" value="ECO:0007669"/>
    <property type="project" value="UniProtKB-KW"/>
</dbReference>
<dbReference type="InterPro" id="IPR001128">
    <property type="entry name" value="Cyt_P450"/>
</dbReference>
<dbReference type="PANTHER" id="PTHR24291">
    <property type="entry name" value="CYTOCHROME P450 FAMILY 4"/>
    <property type="match status" value="1"/>
</dbReference>
<evidence type="ECO:0000256" key="4">
    <source>
        <dbReference type="ARBA" id="ARBA00023002"/>
    </source>
</evidence>
<evidence type="ECO:0000256" key="5">
    <source>
        <dbReference type="ARBA" id="ARBA00023004"/>
    </source>
</evidence>